<protein>
    <recommendedName>
        <fullName evidence="1">Phosphoribosyltransferase domain-containing protein</fullName>
    </recommendedName>
</protein>
<dbReference type="PANTHER" id="PTHR43218:SF1">
    <property type="entry name" value="PHOSPHORIBOSYLTRANSFERASE"/>
    <property type="match status" value="1"/>
</dbReference>
<dbReference type="InParanoid" id="G9ERM2"/>
<dbReference type="SUPFAM" id="SSF53271">
    <property type="entry name" value="PRTase-like"/>
    <property type="match status" value="1"/>
</dbReference>
<evidence type="ECO:0000259" key="1">
    <source>
        <dbReference type="Pfam" id="PF00156"/>
    </source>
</evidence>
<name>G9ERM2_9GAMM</name>
<feature type="domain" description="Phosphoribosyltransferase" evidence="1">
    <location>
        <begin position="5"/>
        <end position="120"/>
    </location>
</feature>
<dbReference type="FunCoup" id="G9ERM2">
    <property type="interactions" value="384"/>
</dbReference>
<dbReference type="CDD" id="cd06223">
    <property type="entry name" value="PRTases_typeI"/>
    <property type="match status" value="1"/>
</dbReference>
<dbReference type="OrthoDB" id="5632234at2"/>
<dbReference type="PANTHER" id="PTHR43218">
    <property type="entry name" value="PHOSPHORIBOSYLTRANSFERASE-RELATED"/>
    <property type="match status" value="1"/>
</dbReference>
<gene>
    <name evidence="2" type="ORF">LDG_7939</name>
</gene>
<dbReference type="eggNOG" id="COG0563">
    <property type="taxonomic scope" value="Bacteria"/>
</dbReference>
<evidence type="ECO:0000313" key="2">
    <source>
        <dbReference type="EMBL" id="EHL30035.1"/>
    </source>
</evidence>
<proteinExistence type="predicted"/>
<dbReference type="Pfam" id="PF00156">
    <property type="entry name" value="Pribosyltran"/>
    <property type="match status" value="1"/>
</dbReference>
<sequence length="172" mass="19194">MFKINRFMQKNTLELNDMVIVTPEVRGIPIAAQVAHQLNLPLYIIRKKGGYKMADGDVYRESYDKGYGDPDTVELPICLVKQMAGKKIVFIDDGIASGKSAMACINLLENHGVEGKKSAHVPMILTLLKHDYTSIEPKLSRHHLVKTLFDCKNAPSKSATTKEPSTEITMTY</sequence>
<keyword evidence="3" id="KW-1185">Reference proteome</keyword>
<organism evidence="2 3">
    <name type="scientific">Legionella drancourtii LLAP12</name>
    <dbReference type="NCBI Taxonomy" id="658187"/>
    <lineage>
        <taxon>Bacteria</taxon>
        <taxon>Pseudomonadati</taxon>
        <taxon>Pseudomonadota</taxon>
        <taxon>Gammaproteobacteria</taxon>
        <taxon>Legionellales</taxon>
        <taxon>Legionellaceae</taxon>
        <taxon>Legionella</taxon>
    </lineage>
</organism>
<reference evidence="2 3" key="1">
    <citation type="journal article" date="2011" name="BMC Genomics">
        <title>Insight into cross-talk between intra-amoebal pathogens.</title>
        <authorList>
            <person name="Gimenez G."/>
            <person name="Bertelli C."/>
            <person name="Moliner C."/>
            <person name="Robert C."/>
            <person name="Raoult D."/>
            <person name="Fournier P.E."/>
            <person name="Greub G."/>
        </authorList>
    </citation>
    <scope>NUCLEOTIDE SEQUENCE [LARGE SCALE GENOMIC DNA]</scope>
    <source>
        <strain evidence="2 3">LLAP12</strain>
    </source>
</reference>
<dbReference type="Proteomes" id="UP000002770">
    <property type="component" value="Unassembled WGS sequence"/>
</dbReference>
<dbReference type="InterPro" id="IPR029057">
    <property type="entry name" value="PRTase-like"/>
</dbReference>
<dbReference type="AlphaFoldDB" id="G9ERM2"/>
<dbReference type="HOGENOM" id="CLU_1553362_0_0_6"/>
<evidence type="ECO:0000313" key="3">
    <source>
        <dbReference type="Proteomes" id="UP000002770"/>
    </source>
</evidence>
<dbReference type="RefSeq" id="WP_006871828.1">
    <property type="nucleotide sequence ID" value="NZ_JH413836.1"/>
</dbReference>
<accession>G9ERM2</accession>
<dbReference type="EMBL" id="JH413836">
    <property type="protein sequence ID" value="EHL30035.1"/>
    <property type="molecule type" value="Genomic_DNA"/>
</dbReference>
<dbReference type="STRING" id="658187.LDG_7939"/>
<dbReference type="Gene3D" id="3.40.50.2020">
    <property type="match status" value="1"/>
</dbReference>
<dbReference type="InterPro" id="IPR000836">
    <property type="entry name" value="PRTase_dom"/>
</dbReference>